<dbReference type="InterPro" id="IPR055397">
    <property type="entry name" value="TraK_C"/>
</dbReference>
<dbReference type="RefSeq" id="WP_242289243.1">
    <property type="nucleotide sequence ID" value="NZ_JAKKSL010000007.1"/>
</dbReference>
<sequence length="364" mass="40556">MLNSHIKKYTLIAATIMAVAGVQAQEQLLPIEPVNSGRISDSQADALLAELSGTDQVPALKQNNNAGAQATQNRLQRMDNPDAAAILEQYNSVMAAPVRENPIIAKAKKNYKPTQEYTLKPFDNILVPVGQGLMNSIATNFNMVAVRTSDKNAILEVVDGYIYATLNSNEPVGLIMYEEGVLSSQVSVTLIPIAAPPVIVDLTIDLTRKMKADAQAYLDKIQREKEDEVALEVADSYSSEHNKRIVELLKPVARGDLPRGFSLTNDTPNWLVKPCQTPIYQYAGQRLTGGKEVIDVVLLKNDTNRVYQVREEMCLSNDVIAVALFSKSYLEPGDETEMYILRNRHYTQERKREHRRPRLTTESN</sequence>
<evidence type="ECO:0000256" key="1">
    <source>
        <dbReference type="SAM" id="SignalP"/>
    </source>
</evidence>
<feature type="domain" description="TraK C-terminal" evidence="2">
    <location>
        <begin position="238"/>
        <end position="341"/>
    </location>
</feature>
<proteinExistence type="predicted"/>
<dbReference type="EMBL" id="JAKKSL010000007">
    <property type="protein sequence ID" value="MCI2286066.1"/>
    <property type="molecule type" value="Genomic_DNA"/>
</dbReference>
<dbReference type="Pfam" id="PF23536">
    <property type="entry name" value="TraK_C"/>
    <property type="match status" value="1"/>
</dbReference>
<evidence type="ECO:0000259" key="2">
    <source>
        <dbReference type="Pfam" id="PF23536"/>
    </source>
</evidence>
<feature type="signal peptide" evidence="1">
    <location>
        <begin position="1"/>
        <end position="24"/>
    </location>
</feature>
<gene>
    <name evidence="3" type="ORF">L3081_24910</name>
</gene>
<evidence type="ECO:0000313" key="4">
    <source>
        <dbReference type="Proteomes" id="UP001139646"/>
    </source>
</evidence>
<evidence type="ECO:0000313" key="3">
    <source>
        <dbReference type="EMBL" id="MCI2286066.1"/>
    </source>
</evidence>
<name>A0ABS9X766_9GAMM</name>
<protein>
    <submittedName>
        <fullName evidence="3">Type-F conjugative transfer system secretin TraK</fullName>
    </submittedName>
</protein>
<accession>A0ABS9X766</accession>
<keyword evidence="4" id="KW-1185">Reference proteome</keyword>
<feature type="chain" id="PRO_5046899728" evidence="1">
    <location>
        <begin position="25"/>
        <end position="364"/>
    </location>
</feature>
<comment type="caution">
    <text evidence="3">The sequence shown here is derived from an EMBL/GenBank/DDBJ whole genome shotgun (WGS) entry which is preliminary data.</text>
</comment>
<organism evidence="3 4">
    <name type="scientific">Colwellia maritima</name>
    <dbReference type="NCBI Taxonomy" id="2912588"/>
    <lineage>
        <taxon>Bacteria</taxon>
        <taxon>Pseudomonadati</taxon>
        <taxon>Pseudomonadota</taxon>
        <taxon>Gammaproteobacteria</taxon>
        <taxon>Alteromonadales</taxon>
        <taxon>Colwelliaceae</taxon>
        <taxon>Colwellia</taxon>
    </lineage>
</organism>
<keyword evidence="1" id="KW-0732">Signal</keyword>
<reference evidence="3" key="1">
    <citation type="submission" date="2022-01" db="EMBL/GenBank/DDBJ databases">
        <title>Colwellia maritima, isolated from seawater.</title>
        <authorList>
            <person name="Kristyanto S."/>
            <person name="Jung J."/>
            <person name="Jeon C.O."/>
        </authorList>
    </citation>
    <scope>NUCLEOTIDE SEQUENCE</scope>
    <source>
        <strain evidence="3">MSW7</strain>
    </source>
</reference>
<dbReference type="Proteomes" id="UP001139646">
    <property type="component" value="Unassembled WGS sequence"/>
</dbReference>